<organism evidence="1">
    <name type="scientific">marine sediment metagenome</name>
    <dbReference type="NCBI Taxonomy" id="412755"/>
    <lineage>
        <taxon>unclassified sequences</taxon>
        <taxon>metagenomes</taxon>
        <taxon>ecological metagenomes</taxon>
    </lineage>
</organism>
<reference evidence="1" key="1">
    <citation type="journal article" date="2014" name="Front. Microbiol.">
        <title>High frequency of phylogenetically diverse reductive dehalogenase-homologous genes in deep subseafloor sedimentary metagenomes.</title>
        <authorList>
            <person name="Kawai M."/>
            <person name="Futagami T."/>
            <person name="Toyoda A."/>
            <person name="Takaki Y."/>
            <person name="Nishi S."/>
            <person name="Hori S."/>
            <person name="Arai W."/>
            <person name="Tsubouchi T."/>
            <person name="Morono Y."/>
            <person name="Uchiyama I."/>
            <person name="Ito T."/>
            <person name="Fujiyama A."/>
            <person name="Inagaki F."/>
            <person name="Takami H."/>
        </authorList>
    </citation>
    <scope>NUCLEOTIDE SEQUENCE</scope>
    <source>
        <strain evidence="1">Expedition CK06-06</strain>
    </source>
</reference>
<dbReference type="EMBL" id="BARV01002259">
    <property type="protein sequence ID" value="GAH90596.1"/>
    <property type="molecule type" value="Genomic_DNA"/>
</dbReference>
<feature type="non-terminal residue" evidence="1">
    <location>
        <position position="1"/>
    </location>
</feature>
<gene>
    <name evidence="1" type="ORF">S06H3_05953</name>
</gene>
<accession>X1J7A0</accession>
<proteinExistence type="predicted"/>
<dbReference type="AlphaFoldDB" id="X1J7A0"/>
<protein>
    <submittedName>
        <fullName evidence="1">Uncharacterized protein</fullName>
    </submittedName>
</protein>
<name>X1J7A0_9ZZZZ</name>
<sequence>GLNSPLDYTGVFECYTDYTGQPTVRGGYTASGGDFQSTFSAYSYMLDGPAYFGHGCWSTHSIDATGVTDGSMNVIGGATAAYGSGSHFGGFVEGWQTYTGETEEVVVFGSKVNSTKQGIDPATWDPTKFTGAEFTATGTADSTFLLCGGTEAGTYPTGTETSPYQVLGKQGLGFEVYTTGSSLDTYWNSNYAYNVIEAFVDADGAEVVGESATWDGLPGYVE</sequence>
<comment type="caution">
    <text evidence="1">The sequence shown here is derived from an EMBL/GenBank/DDBJ whole genome shotgun (WGS) entry which is preliminary data.</text>
</comment>
<evidence type="ECO:0000313" key="1">
    <source>
        <dbReference type="EMBL" id="GAH90596.1"/>
    </source>
</evidence>